<sequence length="90" mass="9771">MATYQDIIELVGKREMGILGRQKTKAVFREIGLEIGEDGSVSGYPVDLNALDTLMNLLNDKYGPVPVMGCKIAVLRLARKGGLEPPAILK</sequence>
<name>A0A3B1CU09_9ZZZZ</name>
<organism evidence="1">
    <name type="scientific">hydrothermal vent metagenome</name>
    <dbReference type="NCBI Taxonomy" id="652676"/>
    <lineage>
        <taxon>unclassified sequences</taxon>
        <taxon>metagenomes</taxon>
        <taxon>ecological metagenomes</taxon>
    </lineage>
</organism>
<accession>A0A3B1CU09</accession>
<dbReference type="AlphaFoldDB" id="A0A3B1CU09"/>
<evidence type="ECO:0000313" key="1">
    <source>
        <dbReference type="EMBL" id="VAX20167.1"/>
    </source>
</evidence>
<gene>
    <name evidence="1" type="ORF">MNBD_NITROSPINAE02-1231</name>
</gene>
<reference evidence="1" key="1">
    <citation type="submission" date="2018-06" db="EMBL/GenBank/DDBJ databases">
        <authorList>
            <person name="Zhirakovskaya E."/>
        </authorList>
    </citation>
    <scope>NUCLEOTIDE SEQUENCE</scope>
</reference>
<proteinExistence type="predicted"/>
<dbReference type="EMBL" id="UOGE01000052">
    <property type="protein sequence ID" value="VAX20167.1"/>
    <property type="molecule type" value="Genomic_DNA"/>
</dbReference>
<protein>
    <submittedName>
        <fullName evidence="1">Uncharacterized protein</fullName>
    </submittedName>
</protein>